<proteinExistence type="inferred from homology"/>
<evidence type="ECO:0000256" key="1">
    <source>
        <dbReference type="ARBA" id="ARBA00001966"/>
    </source>
</evidence>
<dbReference type="PANTHER" id="PTHR30038:SF0">
    <property type="entry name" value="TUNGSTEN-CONTAINING ALDEHYDE FERREDOXIN OXIDOREDUCTASE"/>
    <property type="match status" value="1"/>
</dbReference>
<evidence type="ECO:0000256" key="3">
    <source>
        <dbReference type="ARBA" id="ARBA00022485"/>
    </source>
</evidence>
<accession>A0ABV6Z3V8</accession>
<dbReference type="SMART" id="SM00790">
    <property type="entry name" value="AFOR_N"/>
    <property type="match status" value="1"/>
</dbReference>
<comment type="similarity">
    <text evidence="2">Belongs to the AOR/FOR family.</text>
</comment>
<protein>
    <submittedName>
        <fullName evidence="10">Aldehyde ferredoxin oxidoreductase N-terminal domain-containing protein</fullName>
    </submittedName>
</protein>
<dbReference type="InterPro" id="IPR001203">
    <property type="entry name" value="OxRdtase_Ald_Fedxn_C"/>
</dbReference>
<dbReference type="PANTHER" id="PTHR30038">
    <property type="entry name" value="ALDEHYDE FERREDOXIN OXIDOREDUCTASE"/>
    <property type="match status" value="1"/>
</dbReference>
<sequence>MTEDSGGWMGKLLRVDLSRGSFERESIYPYASEFIGGRGIAARLAWQELKRGTAALSAENILYILTGPLTGTSAPYSGRTTLCSLAPQGYPVEWYTRSSFGGHWGPELKYAGWDGLVLTGKAPEPVYLWIDNDQVKIENAQHLWGRGIFETQQKLIERYGKKTRVLAIGPAAENLSRIAIAATETESASGQGGFGAIMGYKNLKAIAVRGTQPIKIAHPDQFLKICSLVRDECHASHGWPHPIKLDPQKVKKYGQRFQACTQQCHTGCYDARYYTRVPGVICNKMIAGQVDCVAGLFPGIKDTFYDWKLGFEAGFEITQMANDLGLNHWEILIGMVPWLRENARAGRIKKIYQRDFNLDDVFCWAELLHAITYRHGEIGNALSEGTVRGSQKLNLGQEFLPDFFPCWGYAGHWDGHGDHINHIVFPFWLVAALQWAMDTRDPISSGHGYTQNIMNWSKINSPAHGISWDTIMDIGQKIYGSKLAVDPRSSYQDKAYPAIWHNHRSVYKDSLPVDDQIFPRIYSNYTQDHYARSEDVEGIDFELHLLNAATGLDFSRLQFENFAEKVINLERLLLQKLHDRSRQDDETLIPYYEKPENSLNPLIGQPVSLNPEKFKVLMDQYYDLRGWDKTTGHPTDDTLKRLGLTKSLNLEPLNL</sequence>
<dbReference type="Gene3D" id="1.10.569.10">
    <property type="entry name" value="Aldehyde Ferredoxin Oxidoreductase Protein, subunit A, domain 2"/>
    <property type="match status" value="1"/>
</dbReference>
<evidence type="ECO:0000313" key="10">
    <source>
        <dbReference type="EMBL" id="MFC1853036.1"/>
    </source>
</evidence>
<evidence type="ECO:0000256" key="6">
    <source>
        <dbReference type="ARBA" id="ARBA00023004"/>
    </source>
</evidence>
<name>A0ABV6Z3V8_UNCC1</name>
<dbReference type="SUPFAM" id="SSF56228">
    <property type="entry name" value="Aldehyde ferredoxin oxidoreductase, N-terminal domain"/>
    <property type="match status" value="1"/>
</dbReference>
<evidence type="ECO:0000256" key="4">
    <source>
        <dbReference type="ARBA" id="ARBA00022723"/>
    </source>
</evidence>
<reference evidence="10 11" key="1">
    <citation type="submission" date="2024-09" db="EMBL/GenBank/DDBJ databases">
        <title>Laminarin stimulates single cell rates of sulfate reduction while oxygen inhibits transcriptomic activity in coastal marine sediment.</title>
        <authorList>
            <person name="Lindsay M."/>
            <person name="Orcutt B."/>
            <person name="Emerson D."/>
            <person name="Stepanauskas R."/>
            <person name="D'Angelo T."/>
        </authorList>
    </citation>
    <scope>NUCLEOTIDE SEQUENCE [LARGE SCALE GENOMIC DNA]</scope>
    <source>
        <strain evidence="10">SAG AM-311-K15</strain>
    </source>
</reference>
<dbReference type="Gene3D" id="1.10.599.10">
    <property type="entry name" value="Aldehyde Ferredoxin Oxidoreductase Protein, subunit A, domain 3"/>
    <property type="match status" value="1"/>
</dbReference>
<dbReference type="InterPro" id="IPR013984">
    <property type="entry name" value="Ald_Fedxn_OxRdtase_dom2"/>
</dbReference>
<dbReference type="Gene3D" id="3.60.9.10">
    <property type="entry name" value="Aldehyde ferredoxin oxidoreductase, N-terminal domain"/>
    <property type="match status" value="1"/>
</dbReference>
<dbReference type="SUPFAM" id="SSF48310">
    <property type="entry name" value="Aldehyde ferredoxin oxidoreductase, C-terminal domains"/>
    <property type="match status" value="1"/>
</dbReference>
<dbReference type="InterPro" id="IPR013983">
    <property type="entry name" value="Ald_Fedxn_OxRdtase_N"/>
</dbReference>
<keyword evidence="5" id="KW-0560">Oxidoreductase</keyword>
<keyword evidence="11" id="KW-1185">Reference proteome</keyword>
<evidence type="ECO:0000256" key="5">
    <source>
        <dbReference type="ARBA" id="ARBA00023002"/>
    </source>
</evidence>
<evidence type="ECO:0000256" key="2">
    <source>
        <dbReference type="ARBA" id="ARBA00011032"/>
    </source>
</evidence>
<dbReference type="InterPro" id="IPR051919">
    <property type="entry name" value="W-dependent_AOR"/>
</dbReference>
<dbReference type="EMBL" id="JBHPBY010000408">
    <property type="protein sequence ID" value="MFC1853036.1"/>
    <property type="molecule type" value="Genomic_DNA"/>
</dbReference>
<keyword evidence="3" id="KW-0004">4Fe-4S</keyword>
<keyword evidence="7" id="KW-0411">Iron-sulfur</keyword>
<comment type="caution">
    <text evidence="10">The sequence shown here is derived from an EMBL/GenBank/DDBJ whole genome shotgun (WGS) entry which is preliminary data.</text>
</comment>
<dbReference type="Pfam" id="PF02730">
    <property type="entry name" value="AFOR_N"/>
    <property type="match status" value="1"/>
</dbReference>
<keyword evidence="6" id="KW-0408">Iron</keyword>
<dbReference type="InterPro" id="IPR036021">
    <property type="entry name" value="Tungsten_al_ferr_oxy-like_C"/>
</dbReference>
<comment type="cofactor">
    <cofactor evidence="1">
        <name>[4Fe-4S] cluster</name>
        <dbReference type="ChEBI" id="CHEBI:49883"/>
    </cofactor>
</comment>
<dbReference type="Proteomes" id="UP001594351">
    <property type="component" value="Unassembled WGS sequence"/>
</dbReference>
<evidence type="ECO:0000256" key="7">
    <source>
        <dbReference type="ARBA" id="ARBA00023014"/>
    </source>
</evidence>
<comment type="cofactor">
    <cofactor evidence="8">
        <name>tungstopterin</name>
        <dbReference type="ChEBI" id="CHEBI:30402"/>
    </cofactor>
</comment>
<dbReference type="InterPro" id="IPR036503">
    <property type="entry name" value="Ald_Fedxn_OxRdtase_N_sf"/>
</dbReference>
<gene>
    <name evidence="10" type="ORF">ACFL27_22795</name>
</gene>
<organism evidence="10 11">
    <name type="scientific">candidate division CSSED10-310 bacterium</name>
    <dbReference type="NCBI Taxonomy" id="2855610"/>
    <lineage>
        <taxon>Bacteria</taxon>
        <taxon>Bacteria division CSSED10-310</taxon>
    </lineage>
</organism>
<feature type="domain" description="Aldehyde ferredoxin oxidoreductase N-terminal" evidence="9">
    <location>
        <begin position="8"/>
        <end position="212"/>
    </location>
</feature>
<evidence type="ECO:0000313" key="11">
    <source>
        <dbReference type="Proteomes" id="UP001594351"/>
    </source>
</evidence>
<dbReference type="InterPro" id="IPR013985">
    <property type="entry name" value="Ald_Fedxn_OxRdtase_dom3"/>
</dbReference>
<evidence type="ECO:0000256" key="8">
    <source>
        <dbReference type="ARBA" id="ARBA00049934"/>
    </source>
</evidence>
<evidence type="ECO:0000259" key="9">
    <source>
        <dbReference type="SMART" id="SM00790"/>
    </source>
</evidence>
<keyword evidence="4" id="KW-0479">Metal-binding</keyword>
<dbReference type="Pfam" id="PF01314">
    <property type="entry name" value="AFOR_C"/>
    <property type="match status" value="1"/>
</dbReference>